<proteinExistence type="predicted"/>
<evidence type="ECO:0000313" key="2">
    <source>
        <dbReference type="EMBL" id="GMM52407.1"/>
    </source>
</evidence>
<dbReference type="Proteomes" id="UP001362899">
    <property type="component" value="Unassembled WGS sequence"/>
</dbReference>
<gene>
    <name evidence="2" type="ORF">DASB73_033700</name>
</gene>
<accession>A0AAV5RMQ2</accession>
<evidence type="ECO:0000256" key="1">
    <source>
        <dbReference type="SAM" id="Coils"/>
    </source>
</evidence>
<name>A0AAV5RMQ2_STABA</name>
<dbReference type="AlphaFoldDB" id="A0AAV5RMQ2"/>
<evidence type="ECO:0000313" key="3">
    <source>
        <dbReference type="Proteomes" id="UP001362899"/>
    </source>
</evidence>
<dbReference type="Gene3D" id="1.20.5.170">
    <property type="match status" value="1"/>
</dbReference>
<protein>
    <submittedName>
        <fullName evidence="2">Uncharacterized protein</fullName>
    </submittedName>
</protein>
<keyword evidence="1" id="KW-0175">Coiled coil</keyword>
<keyword evidence="3" id="KW-1185">Reference proteome</keyword>
<feature type="coiled-coil region" evidence="1">
    <location>
        <begin position="49"/>
        <end position="118"/>
    </location>
</feature>
<sequence>MEQVVLDLLKARDETQLQLLPYFEDFKAATIRNNVDITSQDSSANNELIERLTVSRDELQSRLEATQIQLEQAYEKIRDLNEEKYLKTSSLQNLYDEILALTMQLNLSEEKRKRLQDELGR</sequence>
<dbReference type="EMBL" id="BTGC01000008">
    <property type="protein sequence ID" value="GMM52407.1"/>
    <property type="molecule type" value="Genomic_DNA"/>
</dbReference>
<comment type="caution">
    <text evidence="2">The sequence shown here is derived from an EMBL/GenBank/DDBJ whole genome shotgun (WGS) entry which is preliminary data.</text>
</comment>
<reference evidence="2 3" key="1">
    <citation type="journal article" date="2023" name="Elife">
        <title>Identification of key yeast species and microbe-microbe interactions impacting larval growth of Drosophila in the wild.</title>
        <authorList>
            <person name="Mure A."/>
            <person name="Sugiura Y."/>
            <person name="Maeda R."/>
            <person name="Honda K."/>
            <person name="Sakurai N."/>
            <person name="Takahashi Y."/>
            <person name="Watada M."/>
            <person name="Katoh T."/>
            <person name="Gotoh A."/>
            <person name="Gotoh Y."/>
            <person name="Taniguchi I."/>
            <person name="Nakamura K."/>
            <person name="Hayashi T."/>
            <person name="Katayama T."/>
            <person name="Uemura T."/>
            <person name="Hattori Y."/>
        </authorList>
    </citation>
    <scope>NUCLEOTIDE SEQUENCE [LARGE SCALE GENOMIC DNA]</scope>
    <source>
        <strain evidence="2 3">SB-73</strain>
    </source>
</reference>
<organism evidence="2 3">
    <name type="scientific">Starmerella bacillaris</name>
    <name type="common">Yeast</name>
    <name type="synonym">Candida zemplinina</name>
    <dbReference type="NCBI Taxonomy" id="1247836"/>
    <lineage>
        <taxon>Eukaryota</taxon>
        <taxon>Fungi</taxon>
        <taxon>Dikarya</taxon>
        <taxon>Ascomycota</taxon>
        <taxon>Saccharomycotina</taxon>
        <taxon>Dipodascomycetes</taxon>
        <taxon>Dipodascales</taxon>
        <taxon>Trichomonascaceae</taxon>
        <taxon>Starmerella</taxon>
    </lineage>
</organism>